<name>A0A6N9NFH2_9FLAO</name>
<feature type="domain" description="HTH tetR-type" evidence="3">
    <location>
        <begin position="6"/>
        <end position="66"/>
    </location>
</feature>
<sequence>MKSKDQNTEQAIMNAAVEIFQSKGMAGARMQEIADKAGINKALLHYYFRNKQMLFEAVFKSALGQLAPEISKIFNADLSIEEKITAFVSYYIPFVNQNRFLPVFVIQELNNNPVFAEQFFSANALPKTEKFRYQLIEASKIGEIRNVDPDQFVLDLFAVVVFPFVGRPLMKNLLQKDDQGFDDLIQGRIEHVTTMLLNSIKK</sequence>
<dbReference type="RefSeq" id="WP_160630853.1">
    <property type="nucleotide sequence ID" value="NZ_WWNE01000003.1"/>
</dbReference>
<gene>
    <name evidence="4" type="ORF">GQN54_00425</name>
</gene>
<reference evidence="4 5" key="1">
    <citation type="submission" date="2019-12" db="EMBL/GenBank/DDBJ databases">
        <authorList>
            <person name="Zhao J."/>
        </authorList>
    </citation>
    <scope>NUCLEOTIDE SEQUENCE [LARGE SCALE GENOMIC DNA]</scope>
    <source>
        <strain evidence="4 5">S-15</strain>
    </source>
</reference>
<dbReference type="SUPFAM" id="SSF48498">
    <property type="entry name" value="Tetracyclin repressor-like, C-terminal domain"/>
    <property type="match status" value="1"/>
</dbReference>
<evidence type="ECO:0000313" key="5">
    <source>
        <dbReference type="Proteomes" id="UP000470771"/>
    </source>
</evidence>
<accession>A0A6N9NFH2</accession>
<evidence type="ECO:0000256" key="1">
    <source>
        <dbReference type="ARBA" id="ARBA00023125"/>
    </source>
</evidence>
<dbReference type="PANTHER" id="PTHR30328:SF54">
    <property type="entry name" value="HTH-TYPE TRANSCRIPTIONAL REPRESSOR SCO4008"/>
    <property type="match status" value="1"/>
</dbReference>
<evidence type="ECO:0000259" key="3">
    <source>
        <dbReference type="PROSITE" id="PS50977"/>
    </source>
</evidence>
<comment type="caution">
    <text evidence="4">The sequence shown here is derived from an EMBL/GenBank/DDBJ whole genome shotgun (WGS) entry which is preliminary data.</text>
</comment>
<evidence type="ECO:0000313" key="4">
    <source>
        <dbReference type="EMBL" id="NBG64559.1"/>
    </source>
</evidence>
<dbReference type="Proteomes" id="UP000470771">
    <property type="component" value="Unassembled WGS sequence"/>
</dbReference>
<dbReference type="PANTHER" id="PTHR30328">
    <property type="entry name" value="TRANSCRIPTIONAL REPRESSOR"/>
    <property type="match status" value="1"/>
</dbReference>
<proteinExistence type="predicted"/>
<keyword evidence="1 2" id="KW-0238">DNA-binding</keyword>
<dbReference type="InterPro" id="IPR009057">
    <property type="entry name" value="Homeodomain-like_sf"/>
</dbReference>
<protein>
    <submittedName>
        <fullName evidence="4">TetR family transcriptional regulator</fullName>
    </submittedName>
</protein>
<dbReference type="SUPFAM" id="SSF46689">
    <property type="entry name" value="Homeodomain-like"/>
    <property type="match status" value="1"/>
</dbReference>
<dbReference type="EMBL" id="WWNE01000003">
    <property type="protein sequence ID" value="NBG64559.1"/>
    <property type="molecule type" value="Genomic_DNA"/>
</dbReference>
<dbReference type="Gene3D" id="1.10.357.10">
    <property type="entry name" value="Tetracycline Repressor, domain 2"/>
    <property type="match status" value="1"/>
</dbReference>
<organism evidence="4 5">
    <name type="scientific">Acidiluteibacter ferrifornacis</name>
    <dbReference type="NCBI Taxonomy" id="2692424"/>
    <lineage>
        <taxon>Bacteria</taxon>
        <taxon>Pseudomonadati</taxon>
        <taxon>Bacteroidota</taxon>
        <taxon>Flavobacteriia</taxon>
        <taxon>Flavobacteriales</taxon>
        <taxon>Cryomorphaceae</taxon>
        <taxon>Acidiluteibacter</taxon>
    </lineage>
</organism>
<dbReference type="InterPro" id="IPR036271">
    <property type="entry name" value="Tet_transcr_reg_TetR-rel_C_sf"/>
</dbReference>
<dbReference type="PROSITE" id="PS50977">
    <property type="entry name" value="HTH_TETR_2"/>
    <property type="match status" value="1"/>
</dbReference>
<dbReference type="GO" id="GO:0003677">
    <property type="term" value="F:DNA binding"/>
    <property type="evidence" value="ECO:0007669"/>
    <property type="project" value="UniProtKB-UniRule"/>
</dbReference>
<feature type="DNA-binding region" description="H-T-H motif" evidence="2">
    <location>
        <begin position="29"/>
        <end position="48"/>
    </location>
</feature>
<dbReference type="InterPro" id="IPR001647">
    <property type="entry name" value="HTH_TetR"/>
</dbReference>
<keyword evidence="5" id="KW-1185">Reference proteome</keyword>
<evidence type="ECO:0000256" key="2">
    <source>
        <dbReference type="PROSITE-ProRule" id="PRU00335"/>
    </source>
</evidence>
<dbReference type="AlphaFoldDB" id="A0A6N9NFH2"/>
<dbReference type="Pfam" id="PF00440">
    <property type="entry name" value="TetR_N"/>
    <property type="match status" value="1"/>
</dbReference>
<dbReference type="InterPro" id="IPR050109">
    <property type="entry name" value="HTH-type_TetR-like_transc_reg"/>
</dbReference>
<dbReference type="PRINTS" id="PR00455">
    <property type="entry name" value="HTHTETR"/>
</dbReference>